<evidence type="ECO:0000313" key="17">
    <source>
        <dbReference type="Proteomes" id="UP001201980"/>
    </source>
</evidence>
<evidence type="ECO:0000256" key="1">
    <source>
        <dbReference type="ARBA" id="ARBA00003572"/>
    </source>
</evidence>
<feature type="compositionally biased region" description="Polar residues" evidence="14">
    <location>
        <begin position="12"/>
        <end position="35"/>
    </location>
</feature>
<dbReference type="SMART" id="SM00904">
    <property type="entry name" value="Flavokinase"/>
    <property type="match status" value="1"/>
</dbReference>
<accession>A0AAD5WRT3</accession>
<dbReference type="GO" id="GO:0009231">
    <property type="term" value="P:riboflavin biosynthetic process"/>
    <property type="evidence" value="ECO:0007669"/>
    <property type="project" value="InterPro"/>
</dbReference>
<feature type="region of interest" description="Disordered" evidence="14">
    <location>
        <begin position="1"/>
        <end position="43"/>
    </location>
</feature>
<evidence type="ECO:0000256" key="4">
    <source>
        <dbReference type="ARBA" id="ARBA00012105"/>
    </source>
</evidence>
<comment type="catalytic activity">
    <reaction evidence="13">
        <text>riboflavin + ATP = FMN + ADP + H(+)</text>
        <dbReference type="Rhea" id="RHEA:14357"/>
        <dbReference type="ChEBI" id="CHEBI:15378"/>
        <dbReference type="ChEBI" id="CHEBI:30616"/>
        <dbReference type="ChEBI" id="CHEBI:57986"/>
        <dbReference type="ChEBI" id="CHEBI:58210"/>
        <dbReference type="ChEBI" id="CHEBI:456216"/>
        <dbReference type="EC" id="2.7.1.26"/>
    </reaction>
</comment>
<protein>
    <recommendedName>
        <fullName evidence="5">Riboflavin kinase</fullName>
        <ecNumber evidence="4">2.7.1.26</ecNumber>
    </recommendedName>
    <alternativeName>
        <fullName evidence="12">Flavin mononucleotide kinase 1</fullName>
    </alternativeName>
</protein>
<dbReference type="InterPro" id="IPR023468">
    <property type="entry name" value="Riboflavin_kinase"/>
</dbReference>
<dbReference type="EC" id="2.7.1.26" evidence="4"/>
<keyword evidence="11" id="KW-0067">ATP-binding</keyword>
<dbReference type="Proteomes" id="UP001201980">
    <property type="component" value="Unassembled WGS sequence"/>
</dbReference>
<dbReference type="PANTHER" id="PTHR22749:SF6">
    <property type="entry name" value="RIBOFLAVIN KINASE"/>
    <property type="match status" value="1"/>
</dbReference>
<evidence type="ECO:0000256" key="13">
    <source>
        <dbReference type="ARBA" id="ARBA00047880"/>
    </source>
</evidence>
<evidence type="ECO:0000256" key="6">
    <source>
        <dbReference type="ARBA" id="ARBA00022630"/>
    </source>
</evidence>
<proteinExistence type="inferred from homology"/>
<dbReference type="PANTHER" id="PTHR22749">
    <property type="entry name" value="RIBOFLAVIN KINASE/FMN ADENYLYLTRANSFERASE"/>
    <property type="match status" value="1"/>
</dbReference>
<dbReference type="Gene3D" id="2.40.30.30">
    <property type="entry name" value="Riboflavin kinase-like"/>
    <property type="match status" value="1"/>
</dbReference>
<evidence type="ECO:0000256" key="10">
    <source>
        <dbReference type="ARBA" id="ARBA00022777"/>
    </source>
</evidence>
<dbReference type="GO" id="GO:0005524">
    <property type="term" value="F:ATP binding"/>
    <property type="evidence" value="ECO:0007669"/>
    <property type="project" value="UniProtKB-KW"/>
</dbReference>
<evidence type="ECO:0000256" key="2">
    <source>
        <dbReference type="ARBA" id="ARBA00005201"/>
    </source>
</evidence>
<evidence type="ECO:0000313" key="16">
    <source>
        <dbReference type="EMBL" id="KAJ2899023.1"/>
    </source>
</evidence>
<feature type="domain" description="Riboflavin kinase" evidence="15">
    <location>
        <begin position="375"/>
        <end position="518"/>
    </location>
</feature>
<comment type="caution">
    <text evidence="16">The sequence shown here is derived from an EMBL/GenBank/DDBJ whole genome shotgun (WGS) entry which is preliminary data.</text>
</comment>
<evidence type="ECO:0000256" key="5">
    <source>
        <dbReference type="ARBA" id="ARBA00017394"/>
    </source>
</evidence>
<comment type="pathway">
    <text evidence="2">Cofactor biosynthesis; FMN biosynthesis; FMN from riboflavin (ATP route): step 1/1.</text>
</comment>
<evidence type="ECO:0000256" key="11">
    <source>
        <dbReference type="ARBA" id="ARBA00022840"/>
    </source>
</evidence>
<comment type="similarity">
    <text evidence="3">Belongs to the flavokinase family.</text>
</comment>
<keyword evidence="8" id="KW-0808">Transferase</keyword>
<organism evidence="16 17">
    <name type="scientific">Zalerion maritima</name>
    <dbReference type="NCBI Taxonomy" id="339359"/>
    <lineage>
        <taxon>Eukaryota</taxon>
        <taxon>Fungi</taxon>
        <taxon>Dikarya</taxon>
        <taxon>Ascomycota</taxon>
        <taxon>Pezizomycotina</taxon>
        <taxon>Sordariomycetes</taxon>
        <taxon>Lulworthiomycetidae</taxon>
        <taxon>Lulworthiales</taxon>
        <taxon>Lulworthiaceae</taxon>
        <taxon>Zalerion</taxon>
    </lineage>
</organism>
<keyword evidence="9" id="KW-0547">Nucleotide-binding</keyword>
<keyword evidence="7" id="KW-0288">FMN</keyword>
<dbReference type="EMBL" id="JAKWBI020000210">
    <property type="protein sequence ID" value="KAJ2899023.1"/>
    <property type="molecule type" value="Genomic_DNA"/>
</dbReference>
<dbReference type="InterPro" id="IPR023465">
    <property type="entry name" value="Riboflavin_kinase_dom_sf"/>
</dbReference>
<dbReference type="GO" id="GO:0008531">
    <property type="term" value="F:riboflavin kinase activity"/>
    <property type="evidence" value="ECO:0007669"/>
    <property type="project" value="UniProtKB-EC"/>
</dbReference>
<evidence type="ECO:0000256" key="9">
    <source>
        <dbReference type="ARBA" id="ARBA00022741"/>
    </source>
</evidence>
<evidence type="ECO:0000256" key="7">
    <source>
        <dbReference type="ARBA" id="ARBA00022643"/>
    </source>
</evidence>
<keyword evidence="10 16" id="KW-0418">Kinase</keyword>
<dbReference type="InterPro" id="IPR015865">
    <property type="entry name" value="Riboflavin_kinase_bac/euk"/>
</dbReference>
<feature type="region of interest" description="Disordered" evidence="14">
    <location>
        <begin position="58"/>
        <end position="80"/>
    </location>
</feature>
<keyword evidence="17" id="KW-1185">Reference proteome</keyword>
<comment type="function">
    <text evidence="1">Catalyzes the phosphorylation of riboflavin (vitamin B2) to form flavin mononucleotide (FMN) coenzyme.</text>
</comment>
<reference evidence="16" key="1">
    <citation type="submission" date="2022-07" db="EMBL/GenBank/DDBJ databases">
        <title>Draft genome sequence of Zalerion maritima ATCC 34329, a (micro)plastics degrading marine fungus.</title>
        <authorList>
            <person name="Paco A."/>
            <person name="Goncalves M.F.M."/>
            <person name="Rocha-Santos T.A.P."/>
            <person name="Alves A."/>
        </authorList>
    </citation>
    <scope>NUCLEOTIDE SEQUENCE</scope>
    <source>
        <strain evidence="16">ATCC 34329</strain>
    </source>
</reference>
<dbReference type="GO" id="GO:0009398">
    <property type="term" value="P:FMN biosynthetic process"/>
    <property type="evidence" value="ECO:0007669"/>
    <property type="project" value="TreeGrafter"/>
</dbReference>
<name>A0AAD5WRT3_9PEZI</name>
<dbReference type="AlphaFoldDB" id="A0AAD5WRT3"/>
<dbReference type="SUPFAM" id="SSF82114">
    <property type="entry name" value="Riboflavin kinase-like"/>
    <property type="match status" value="1"/>
</dbReference>
<evidence type="ECO:0000256" key="14">
    <source>
        <dbReference type="SAM" id="MobiDB-lite"/>
    </source>
</evidence>
<dbReference type="GO" id="GO:0005739">
    <property type="term" value="C:mitochondrion"/>
    <property type="evidence" value="ECO:0007669"/>
    <property type="project" value="TreeGrafter"/>
</dbReference>
<evidence type="ECO:0000256" key="12">
    <source>
        <dbReference type="ARBA" id="ARBA00029960"/>
    </source>
</evidence>
<sequence length="586" mass="63069">MEQPQIRLVTRQEPSTSTNVLTTETHLNRPSSAPGQNGGLDPNFGRLRKSPSVAVLPVNPSLTASDTDLAPSPAETEPVATKPGVFQSALDNTRHFASGLISAPSESSSNYTIVRHSLGLIYYRGPNTTVAITILANKPLAPTRKLFLQRRGLSGNMGMNVAAAIGSSSMVSWIDVTPNQVANVKDVPVLEERGWQRDLDRFKKKASRSLRKHVPRETHVVRISAAAQDGYFRLVLSKGDQNGGAGKVLCSSPVFRLASTSRDASILRGASLLSLPVEIGVKAASIYANNTVGRAIAPATAIAGATSQKVVGKAAKKIIPNEKARKVAGMVYDATGVENRAKEYEERYHTYRDGRYDPLHGGEGLAVVGSDDGPEPPFPAKFDGTVVQGTGKGTARLGLPTANLSGVRDDVKMRMKGVFFGWACVVPKKGLNDVSHGWHEAIINIGPIANSAPSVVAKPGATVHLIHDFEDAKFHDAKLKVVALGFLHRQPTQDELMDLDMQLVTMAQDIEIAMASLARERWGPEEALGAIKKMKKERGIGDRYMDTRGRVQTVFDKVPLHAAGVRTSSAHLRDRIHGAGGIWIPR</sequence>
<gene>
    <name evidence="16" type="ORF">MKZ38_003537</name>
</gene>
<evidence type="ECO:0000256" key="8">
    <source>
        <dbReference type="ARBA" id="ARBA00022679"/>
    </source>
</evidence>
<dbReference type="Pfam" id="PF01687">
    <property type="entry name" value="Flavokinase"/>
    <property type="match status" value="1"/>
</dbReference>
<evidence type="ECO:0000259" key="15">
    <source>
        <dbReference type="SMART" id="SM00904"/>
    </source>
</evidence>
<evidence type="ECO:0000256" key="3">
    <source>
        <dbReference type="ARBA" id="ARBA00010108"/>
    </source>
</evidence>
<keyword evidence="6" id="KW-0285">Flavoprotein</keyword>